<accession>A0A1S8CQN1</accession>
<protein>
    <submittedName>
        <fullName evidence="1">Uncharacterized protein</fullName>
    </submittedName>
</protein>
<evidence type="ECO:0000313" key="2">
    <source>
        <dbReference type="Proteomes" id="UP000192132"/>
    </source>
</evidence>
<organism evidence="1 2">
    <name type="scientific">Alkanindiges hydrocarboniclasticus</name>
    <dbReference type="NCBI Taxonomy" id="1907941"/>
    <lineage>
        <taxon>Bacteria</taxon>
        <taxon>Pseudomonadati</taxon>
        <taxon>Pseudomonadota</taxon>
        <taxon>Gammaproteobacteria</taxon>
        <taxon>Moraxellales</taxon>
        <taxon>Moraxellaceae</taxon>
        <taxon>Alkanindiges</taxon>
    </lineage>
</organism>
<dbReference type="RefSeq" id="WP_076879207.1">
    <property type="nucleotide sequence ID" value="NZ_MLCN01000047.1"/>
</dbReference>
<dbReference type="STRING" id="1907941.BKE30_13980"/>
<comment type="caution">
    <text evidence="1">The sequence shown here is derived from an EMBL/GenBank/DDBJ whole genome shotgun (WGS) entry which is preliminary data.</text>
</comment>
<name>A0A1S8CQN1_9GAMM</name>
<reference evidence="1 2" key="1">
    <citation type="submission" date="2016-10" db="EMBL/GenBank/DDBJ databases">
        <title>Draft Genome sequence of Alkanindiges sp. strain H1.</title>
        <authorList>
            <person name="Subhash Y."/>
            <person name="Lee S."/>
        </authorList>
    </citation>
    <scope>NUCLEOTIDE SEQUENCE [LARGE SCALE GENOMIC DNA]</scope>
    <source>
        <strain evidence="1 2">H1</strain>
    </source>
</reference>
<gene>
    <name evidence="1" type="ORF">BKE30_13980</name>
</gene>
<sequence>MEAAIIRTTLNRPNCQLKAEVIHDSHRLSWSACANFKTNPYYAEKFSRYKDAGVLPQAFKKVLETLPENPINYDVAKYAKKILEENNRHKPKNTAIPSNPKILWKFNVNFKTEHDFAEKVKAYKEKGLLNIIFAQMLLSMPDDVSEFKKDAIYF</sequence>
<dbReference type="Proteomes" id="UP000192132">
    <property type="component" value="Unassembled WGS sequence"/>
</dbReference>
<keyword evidence="2" id="KW-1185">Reference proteome</keyword>
<dbReference type="AlphaFoldDB" id="A0A1S8CQN1"/>
<dbReference type="EMBL" id="MLCN01000047">
    <property type="protein sequence ID" value="ONG37669.1"/>
    <property type="molecule type" value="Genomic_DNA"/>
</dbReference>
<proteinExistence type="predicted"/>
<evidence type="ECO:0000313" key="1">
    <source>
        <dbReference type="EMBL" id="ONG37669.1"/>
    </source>
</evidence>